<evidence type="ECO:0000256" key="8">
    <source>
        <dbReference type="ARBA" id="ARBA00023295"/>
    </source>
</evidence>
<evidence type="ECO:0000256" key="6">
    <source>
        <dbReference type="ARBA" id="ARBA00023157"/>
    </source>
</evidence>
<evidence type="ECO:0000256" key="4">
    <source>
        <dbReference type="ARBA" id="ARBA00022729"/>
    </source>
</evidence>
<dbReference type="GO" id="GO:0036503">
    <property type="term" value="P:ERAD pathway"/>
    <property type="evidence" value="ECO:0007669"/>
    <property type="project" value="UniProtKB-ARBA"/>
</dbReference>
<dbReference type="Pfam" id="PF01532">
    <property type="entry name" value="Glyco_hydro_47"/>
    <property type="match status" value="1"/>
</dbReference>
<keyword evidence="11" id="KW-0479">Metal-binding</keyword>
<sequence>MLALHTILNSTGIGPEGFAYISNDGNFTGGSAPSAAQLSFYNQHGFYVTNGLYILRPEVLESNFYAFRVTGDSKYLDRAAAAVKSFNQFLATPNGFAGLNDVTNPNRGLIDDTESFWFAEVLKYLYLTFDDPNHIHLDRYVFNTEAHPFEAPPPKPKYGSGGILPPKSGFEAKSVGAPLPAISPNAKVGPAASNTGDI</sequence>
<dbReference type="GO" id="GO:0004571">
    <property type="term" value="F:mannosyl-oligosaccharide 1,2-alpha-mannosidase activity"/>
    <property type="evidence" value="ECO:0007669"/>
    <property type="project" value="UniProtKB-EC"/>
</dbReference>
<evidence type="ECO:0000313" key="13">
    <source>
        <dbReference type="EMBL" id="KAJ3554259.1"/>
    </source>
</evidence>
<dbReference type="InterPro" id="IPR001382">
    <property type="entry name" value="Glyco_hydro_47"/>
</dbReference>
<comment type="pathway">
    <text evidence="2">Protein modification; protein glycosylation.</text>
</comment>
<proteinExistence type="inferred from homology"/>
<comment type="cofactor">
    <cofactor evidence="1 11">
        <name>Ca(2+)</name>
        <dbReference type="ChEBI" id="CHEBI:29108"/>
    </cofactor>
</comment>
<dbReference type="InterPro" id="IPR036026">
    <property type="entry name" value="Seven-hairpin_glycosidases"/>
</dbReference>
<comment type="catalytic activity">
    <reaction evidence="9">
        <text>N(4)-(alpha-D-Man-(1-&gt;2)-alpha-D-Man-(1-&gt;2)-alpha-D-Man-(1-&gt;3)-[alpha-D-Man-(1-&gt;3)-[alpha-D-Man-(1-&gt;2)-alpha-D-Man-(1-&gt;6)]-alpha-D-Man-(1-&gt;6)]-beta-D-Man-(1-&gt;4)-beta-D-GlcNAc-(1-&gt;4)-beta-D-GlcNAc)-L-asparaginyl-[protein] (N-glucan mannose isomer 8A1,2,3B1,3) + 3 H2O = N(4)-(alpha-D-Man-(1-&gt;3)-[alpha-D-Man-(1-&gt;3)-[alpha-D-Man-(1-&gt;6)]-alpha-D-Man-(1-&gt;6)]-beta-D-Man-(1-&gt;4)-beta-D-GlcNAc-(1-&gt;4)-beta-D-GlcNAc)-L-asparaginyl-[protein] (N-glucan mannose isomer 5A1,2) + 3 beta-D-mannose</text>
        <dbReference type="Rhea" id="RHEA:56028"/>
        <dbReference type="Rhea" id="RHEA-COMP:14358"/>
        <dbReference type="Rhea" id="RHEA-COMP:14367"/>
        <dbReference type="ChEBI" id="CHEBI:15377"/>
        <dbReference type="ChEBI" id="CHEBI:28563"/>
        <dbReference type="ChEBI" id="CHEBI:59087"/>
        <dbReference type="ChEBI" id="CHEBI:60628"/>
        <dbReference type="EC" id="3.2.1.113"/>
    </reaction>
</comment>
<comment type="caution">
    <text evidence="13">The sequence shown here is derived from an EMBL/GenBank/DDBJ whole genome shotgun (WGS) entry which is preliminary data.</text>
</comment>
<accession>A0AAD5VEM1</accession>
<dbReference type="AlphaFoldDB" id="A0AAD5VEM1"/>
<evidence type="ECO:0000256" key="11">
    <source>
        <dbReference type="PIRSR" id="PIRSR601382-2"/>
    </source>
</evidence>
<dbReference type="InterPro" id="IPR012341">
    <property type="entry name" value="6hp_glycosidase-like_sf"/>
</dbReference>
<name>A0AAD5VEM1_9AGAR</name>
<dbReference type="GO" id="GO:0005975">
    <property type="term" value="P:carbohydrate metabolic process"/>
    <property type="evidence" value="ECO:0007669"/>
    <property type="project" value="InterPro"/>
</dbReference>
<keyword evidence="4" id="KW-0732">Signal</keyword>
<organism evidence="13 14">
    <name type="scientific">Leucocoprinus birnbaumii</name>
    <dbReference type="NCBI Taxonomy" id="56174"/>
    <lineage>
        <taxon>Eukaryota</taxon>
        <taxon>Fungi</taxon>
        <taxon>Dikarya</taxon>
        <taxon>Basidiomycota</taxon>
        <taxon>Agaricomycotina</taxon>
        <taxon>Agaricomycetes</taxon>
        <taxon>Agaricomycetidae</taxon>
        <taxon>Agaricales</taxon>
        <taxon>Agaricineae</taxon>
        <taxon>Agaricaceae</taxon>
        <taxon>Leucocoprinus</taxon>
    </lineage>
</organism>
<keyword evidence="11" id="KW-0106">Calcium</keyword>
<evidence type="ECO:0000256" key="12">
    <source>
        <dbReference type="RuleBase" id="RU361193"/>
    </source>
</evidence>
<evidence type="ECO:0000256" key="1">
    <source>
        <dbReference type="ARBA" id="ARBA00001913"/>
    </source>
</evidence>
<gene>
    <name evidence="13" type="ORF">NP233_g12459</name>
</gene>
<dbReference type="PANTHER" id="PTHR11742:SF101">
    <property type="entry name" value="MANNOSYL-OLIGOSACCHARIDE ALPHA-1,2-MANNOSIDASE 1B"/>
    <property type="match status" value="1"/>
</dbReference>
<keyword evidence="8 12" id="KW-0326">Glycosidase</keyword>
<keyword evidence="6" id="KW-1015">Disulfide bond</keyword>
<dbReference type="GO" id="GO:0005783">
    <property type="term" value="C:endoplasmic reticulum"/>
    <property type="evidence" value="ECO:0007669"/>
    <property type="project" value="TreeGrafter"/>
</dbReference>
<comment type="catalytic activity">
    <reaction evidence="10">
        <text>N(4)-(alpha-D-Man-(1-&gt;2)-alpha-D-Man-(1-&gt;2)-alpha-D-Man-(1-&gt;3)-[alpha-D-Man-(1-&gt;2)-alpha-D-Man-(1-&gt;3)-[alpha-D-Man-(1-&gt;2)-alpha-D-Man-(1-&gt;6)]-alpha-D-Man-(1-&gt;6)]-beta-D-Man-(1-&gt;4)-beta-D-GlcNAc-(1-&gt;4)-beta-D-GlcNAc)-L-asparaginyl-[protein] (N-glucan mannose isomer 9A1,2,3B1,2,3) + 4 H2O = N(4)-(alpha-D-Man-(1-&gt;3)-[alpha-D-Man-(1-&gt;3)-[alpha-D-Man-(1-&gt;6)]-alpha-D-Man-(1-&gt;6)]-beta-D-Man-(1-&gt;4)-beta-D-GlcNAc-(1-&gt;4)-beta-D-GlcNAc)-L-asparaginyl-[protein] (N-glucan mannose isomer 5A1,2) + 4 beta-D-mannose</text>
        <dbReference type="Rhea" id="RHEA:56008"/>
        <dbReference type="Rhea" id="RHEA-COMP:14356"/>
        <dbReference type="Rhea" id="RHEA-COMP:14367"/>
        <dbReference type="ChEBI" id="CHEBI:15377"/>
        <dbReference type="ChEBI" id="CHEBI:28563"/>
        <dbReference type="ChEBI" id="CHEBI:59087"/>
        <dbReference type="ChEBI" id="CHEBI:139493"/>
        <dbReference type="EC" id="3.2.1.113"/>
    </reaction>
</comment>
<dbReference type="PRINTS" id="PR00747">
    <property type="entry name" value="GLYHDRLASE47"/>
</dbReference>
<keyword evidence="14" id="KW-1185">Reference proteome</keyword>
<dbReference type="Proteomes" id="UP001213000">
    <property type="component" value="Unassembled WGS sequence"/>
</dbReference>
<dbReference type="Gene3D" id="1.50.10.10">
    <property type="match status" value="1"/>
</dbReference>
<keyword evidence="7" id="KW-0325">Glycoprotein</keyword>
<keyword evidence="5 12" id="KW-0378">Hydrolase</keyword>
<dbReference type="GO" id="GO:0016020">
    <property type="term" value="C:membrane"/>
    <property type="evidence" value="ECO:0007669"/>
    <property type="project" value="InterPro"/>
</dbReference>
<dbReference type="InterPro" id="IPR050749">
    <property type="entry name" value="Glycosyl_Hydrolase_47"/>
</dbReference>
<reference evidence="13" key="1">
    <citation type="submission" date="2022-07" db="EMBL/GenBank/DDBJ databases">
        <title>Genome Sequence of Leucocoprinus birnbaumii.</title>
        <authorList>
            <person name="Buettner E."/>
        </authorList>
    </citation>
    <scope>NUCLEOTIDE SEQUENCE</scope>
    <source>
        <strain evidence="13">VT141</strain>
    </source>
</reference>
<evidence type="ECO:0000256" key="5">
    <source>
        <dbReference type="ARBA" id="ARBA00022801"/>
    </source>
</evidence>
<protein>
    <recommendedName>
        <fullName evidence="12">alpha-1,2-Mannosidase</fullName>
        <ecNumber evidence="12">3.2.1.-</ecNumber>
    </recommendedName>
</protein>
<evidence type="ECO:0000256" key="3">
    <source>
        <dbReference type="ARBA" id="ARBA00007658"/>
    </source>
</evidence>
<dbReference type="GO" id="GO:0005509">
    <property type="term" value="F:calcium ion binding"/>
    <property type="evidence" value="ECO:0007669"/>
    <property type="project" value="InterPro"/>
</dbReference>
<dbReference type="SUPFAM" id="SSF48225">
    <property type="entry name" value="Seven-hairpin glycosidases"/>
    <property type="match status" value="1"/>
</dbReference>
<evidence type="ECO:0000313" key="14">
    <source>
        <dbReference type="Proteomes" id="UP001213000"/>
    </source>
</evidence>
<evidence type="ECO:0000256" key="9">
    <source>
        <dbReference type="ARBA" id="ARBA00047669"/>
    </source>
</evidence>
<feature type="binding site" evidence="11">
    <location>
        <position position="144"/>
    </location>
    <ligand>
        <name>Ca(2+)</name>
        <dbReference type="ChEBI" id="CHEBI:29108"/>
    </ligand>
</feature>
<evidence type="ECO:0000256" key="2">
    <source>
        <dbReference type="ARBA" id="ARBA00004922"/>
    </source>
</evidence>
<evidence type="ECO:0000256" key="10">
    <source>
        <dbReference type="ARBA" id="ARBA00048605"/>
    </source>
</evidence>
<dbReference type="EMBL" id="JANIEX010001809">
    <property type="protein sequence ID" value="KAJ3554259.1"/>
    <property type="molecule type" value="Genomic_DNA"/>
</dbReference>
<dbReference type="EC" id="3.2.1.-" evidence="12"/>
<evidence type="ECO:0000256" key="7">
    <source>
        <dbReference type="ARBA" id="ARBA00023180"/>
    </source>
</evidence>
<dbReference type="PANTHER" id="PTHR11742">
    <property type="entry name" value="MANNOSYL-OLIGOSACCHARIDE ALPHA-1,2-MANNOSIDASE-RELATED"/>
    <property type="match status" value="1"/>
</dbReference>
<comment type="similarity">
    <text evidence="3 12">Belongs to the glycosyl hydrolase 47 family.</text>
</comment>